<name>A0A9P9IY44_9HYPO</name>
<proteinExistence type="predicted"/>
<reference evidence="4" key="1">
    <citation type="journal article" date="2021" name="Nat. Commun.">
        <title>Genetic determinants of endophytism in the Arabidopsis root mycobiome.</title>
        <authorList>
            <person name="Mesny F."/>
            <person name="Miyauchi S."/>
            <person name="Thiergart T."/>
            <person name="Pickel B."/>
            <person name="Atanasova L."/>
            <person name="Karlsson M."/>
            <person name="Huettel B."/>
            <person name="Barry K.W."/>
            <person name="Haridas S."/>
            <person name="Chen C."/>
            <person name="Bauer D."/>
            <person name="Andreopoulos W."/>
            <person name="Pangilinan J."/>
            <person name="LaButti K."/>
            <person name="Riley R."/>
            <person name="Lipzen A."/>
            <person name="Clum A."/>
            <person name="Drula E."/>
            <person name="Henrissat B."/>
            <person name="Kohler A."/>
            <person name="Grigoriev I.V."/>
            <person name="Martin F.M."/>
            <person name="Hacquard S."/>
        </authorList>
    </citation>
    <scope>NUCLEOTIDE SEQUENCE</scope>
    <source>
        <strain evidence="4">MPI-CAGE-AT-0021</strain>
    </source>
</reference>
<keyword evidence="1" id="KW-0472">Membrane</keyword>
<gene>
    <name evidence="4" type="ORF">B0J13DRAFT_639385</name>
</gene>
<dbReference type="InterPro" id="IPR055560">
    <property type="entry name" value="DUF7136"/>
</dbReference>
<sequence length="287" mass="31575">MRLLSKIAILMGVSVVDCLHHQERRDKSPFPVDLELVLIFPRPNESYYPVYPFPVVFAISGAAALWPYGFNVRWSLESSSTTGGRRSLESWSLAPSDYTSGSLDPAAEPYYYISGSEVFVNSSASDWTLGWTVSIPQECYPLGDYGNYQKSGSMIFSTSLNGTLPNMTGEVVEAERIRFLDHMKTPKNTQGTISSNKCLVVDKGTLTGDFNEINTGSRLEAAVTSTMLDVASCPSTAAWPDVANLQNDESCKQLYPDFEDDDSAGVRVLFTGFWAFLVALLSCVFVL</sequence>
<keyword evidence="5" id="KW-1185">Reference proteome</keyword>
<feature type="signal peptide" evidence="2">
    <location>
        <begin position="1"/>
        <end position="18"/>
    </location>
</feature>
<feature type="transmembrane region" description="Helical" evidence="1">
    <location>
        <begin position="264"/>
        <end position="286"/>
    </location>
</feature>
<dbReference type="OrthoDB" id="4490227at2759"/>
<accession>A0A9P9IY44</accession>
<keyword evidence="2" id="KW-0732">Signal</keyword>
<keyword evidence="1" id="KW-1133">Transmembrane helix</keyword>
<dbReference type="AlphaFoldDB" id="A0A9P9IY44"/>
<feature type="chain" id="PRO_5040285195" description="DUF7136 domain-containing protein" evidence="2">
    <location>
        <begin position="19"/>
        <end position="287"/>
    </location>
</feature>
<keyword evidence="1" id="KW-0812">Transmembrane</keyword>
<evidence type="ECO:0000259" key="3">
    <source>
        <dbReference type="Pfam" id="PF23584"/>
    </source>
</evidence>
<evidence type="ECO:0000313" key="5">
    <source>
        <dbReference type="Proteomes" id="UP000717696"/>
    </source>
</evidence>
<evidence type="ECO:0000256" key="2">
    <source>
        <dbReference type="SAM" id="SignalP"/>
    </source>
</evidence>
<organism evidence="4 5">
    <name type="scientific">Dactylonectria estremocensis</name>
    <dbReference type="NCBI Taxonomy" id="1079267"/>
    <lineage>
        <taxon>Eukaryota</taxon>
        <taxon>Fungi</taxon>
        <taxon>Dikarya</taxon>
        <taxon>Ascomycota</taxon>
        <taxon>Pezizomycotina</taxon>
        <taxon>Sordariomycetes</taxon>
        <taxon>Hypocreomycetidae</taxon>
        <taxon>Hypocreales</taxon>
        <taxon>Nectriaceae</taxon>
        <taxon>Dactylonectria</taxon>
    </lineage>
</organism>
<feature type="domain" description="DUF7136" evidence="3">
    <location>
        <begin position="31"/>
        <end position="236"/>
    </location>
</feature>
<dbReference type="Proteomes" id="UP000717696">
    <property type="component" value="Unassembled WGS sequence"/>
</dbReference>
<comment type="caution">
    <text evidence="4">The sequence shown here is derived from an EMBL/GenBank/DDBJ whole genome shotgun (WGS) entry which is preliminary data.</text>
</comment>
<evidence type="ECO:0000256" key="1">
    <source>
        <dbReference type="SAM" id="Phobius"/>
    </source>
</evidence>
<evidence type="ECO:0000313" key="4">
    <source>
        <dbReference type="EMBL" id="KAH7140073.1"/>
    </source>
</evidence>
<dbReference type="Pfam" id="PF23584">
    <property type="entry name" value="DUF7136"/>
    <property type="match status" value="1"/>
</dbReference>
<protein>
    <recommendedName>
        <fullName evidence="3">DUF7136 domain-containing protein</fullName>
    </recommendedName>
</protein>
<dbReference type="EMBL" id="JAGMUU010000014">
    <property type="protein sequence ID" value="KAH7140073.1"/>
    <property type="molecule type" value="Genomic_DNA"/>
</dbReference>